<dbReference type="EC" id="2.7.7.50" evidence="2"/>
<protein>
    <recommendedName>
        <fullName evidence="2">mRNA guanylyltransferase</fullName>
        <ecNumber evidence="2">2.7.7.50</ecNumber>
    </recommendedName>
</protein>
<dbReference type="EMBL" id="BEYU01000082">
    <property type="protein sequence ID" value="GBG30716.1"/>
    <property type="molecule type" value="Genomic_DNA"/>
</dbReference>
<proteinExistence type="predicted"/>
<keyword evidence="8" id="KW-0342">GTP-binding</keyword>
<dbReference type="SUPFAM" id="SSF56091">
    <property type="entry name" value="DNA ligase/mRNA capping enzyme, catalytic domain"/>
    <property type="match status" value="1"/>
</dbReference>
<dbReference type="FunCoup" id="A0A2R5GIJ6">
    <property type="interactions" value="295"/>
</dbReference>
<dbReference type="Gene3D" id="3.30.470.30">
    <property type="entry name" value="DNA ligase/mRNA capping enzyme"/>
    <property type="match status" value="1"/>
</dbReference>
<keyword evidence="7" id="KW-0506">mRNA capping</keyword>
<evidence type="ECO:0000313" key="13">
    <source>
        <dbReference type="EMBL" id="GBG30716.1"/>
    </source>
</evidence>
<dbReference type="InterPro" id="IPR051029">
    <property type="entry name" value="mRNA_Capping_Enz/RNA_Phosphat"/>
</dbReference>
<evidence type="ECO:0000256" key="7">
    <source>
        <dbReference type="ARBA" id="ARBA00023042"/>
    </source>
</evidence>
<comment type="subcellular location">
    <subcellularLocation>
        <location evidence="1">Nucleus</location>
    </subcellularLocation>
</comment>
<evidence type="ECO:0000256" key="10">
    <source>
        <dbReference type="ARBA" id="ARBA00044624"/>
    </source>
</evidence>
<dbReference type="GO" id="GO:0004484">
    <property type="term" value="F:mRNA guanylyltransferase activity"/>
    <property type="evidence" value="ECO:0007669"/>
    <property type="project" value="UniProtKB-EC"/>
</dbReference>
<evidence type="ECO:0000256" key="5">
    <source>
        <dbReference type="ARBA" id="ARBA00022695"/>
    </source>
</evidence>
<keyword evidence="4" id="KW-0808">Transferase</keyword>
<dbReference type="GO" id="GO:0006370">
    <property type="term" value="P:7-methylguanosine mRNA capping"/>
    <property type="evidence" value="ECO:0007669"/>
    <property type="project" value="UniProtKB-KW"/>
</dbReference>
<evidence type="ECO:0000259" key="12">
    <source>
        <dbReference type="Pfam" id="PF03919"/>
    </source>
</evidence>
<gene>
    <name evidence="13" type="ORF">FCC1311_069362</name>
</gene>
<keyword evidence="3" id="KW-0507">mRNA processing</keyword>
<dbReference type="Proteomes" id="UP000241890">
    <property type="component" value="Unassembled WGS sequence"/>
</dbReference>
<evidence type="ECO:0000256" key="2">
    <source>
        <dbReference type="ARBA" id="ARBA00012475"/>
    </source>
</evidence>
<evidence type="ECO:0000256" key="4">
    <source>
        <dbReference type="ARBA" id="ARBA00022679"/>
    </source>
</evidence>
<evidence type="ECO:0000256" key="1">
    <source>
        <dbReference type="ARBA" id="ARBA00004123"/>
    </source>
</evidence>
<dbReference type="Pfam" id="PF03919">
    <property type="entry name" value="mRNA_cap_C"/>
    <property type="match status" value="1"/>
</dbReference>
<keyword evidence="5" id="KW-0548">Nucleotidyltransferase</keyword>
<dbReference type="GO" id="GO:0005634">
    <property type="term" value="C:nucleus"/>
    <property type="evidence" value="ECO:0007669"/>
    <property type="project" value="UniProtKB-SubCell"/>
</dbReference>
<reference evidence="13 14" key="1">
    <citation type="submission" date="2017-12" db="EMBL/GenBank/DDBJ databases">
        <title>Sequencing, de novo assembly and annotation of complete genome of a new Thraustochytrid species, strain FCC1311.</title>
        <authorList>
            <person name="Sedici K."/>
            <person name="Godart F."/>
            <person name="Aiese Cigliano R."/>
            <person name="Sanseverino W."/>
            <person name="Barakat M."/>
            <person name="Ortet P."/>
            <person name="Marechal E."/>
            <person name="Cagnac O."/>
            <person name="Amato A."/>
        </authorList>
    </citation>
    <scope>NUCLEOTIDE SEQUENCE [LARGE SCALE GENOMIC DNA]</scope>
</reference>
<dbReference type="InterPro" id="IPR012340">
    <property type="entry name" value="NA-bd_OB-fold"/>
</dbReference>
<evidence type="ECO:0000313" key="14">
    <source>
        <dbReference type="Proteomes" id="UP000241890"/>
    </source>
</evidence>
<evidence type="ECO:0000256" key="3">
    <source>
        <dbReference type="ARBA" id="ARBA00022664"/>
    </source>
</evidence>
<keyword evidence="9" id="KW-0539">Nucleus</keyword>
<evidence type="ECO:0000256" key="8">
    <source>
        <dbReference type="ARBA" id="ARBA00023134"/>
    </source>
</evidence>
<evidence type="ECO:0000259" key="11">
    <source>
        <dbReference type="Pfam" id="PF01331"/>
    </source>
</evidence>
<evidence type="ECO:0000256" key="9">
    <source>
        <dbReference type="ARBA" id="ARBA00023242"/>
    </source>
</evidence>
<dbReference type="InParanoid" id="A0A2R5GIJ6"/>
<dbReference type="InterPro" id="IPR013846">
    <property type="entry name" value="mRNA_cap_enzyme_C"/>
</dbReference>
<dbReference type="OrthoDB" id="200924at2759"/>
<name>A0A2R5GIJ6_9STRA</name>
<dbReference type="PANTHER" id="PTHR10367:SF17">
    <property type="entry name" value="MRNA-CAPPING ENZYME"/>
    <property type="match status" value="1"/>
</dbReference>
<dbReference type="AlphaFoldDB" id="A0A2R5GIJ6"/>
<evidence type="ECO:0000256" key="6">
    <source>
        <dbReference type="ARBA" id="ARBA00022741"/>
    </source>
</evidence>
<dbReference type="PANTHER" id="PTHR10367">
    <property type="entry name" value="MRNA-CAPPING ENZYME"/>
    <property type="match status" value="1"/>
</dbReference>
<feature type="domain" description="mRNA capping enzyme C-terminal" evidence="12">
    <location>
        <begin position="278"/>
        <end position="405"/>
    </location>
</feature>
<sequence length="422" mass="47873">MVQHAKRVALNPDNPGEVVRDDQLKHELKSVCQRLSGSPHMHRFPGSQPISLLREHMGELSDKPWLVCEKSDGVRYLLLIHRINFVVHDRPSCWDNVLKGGVGSCYLVNRKFEFIAIPTLDNFLGERLLRSLDGTLLDGELVYDEVPLPHMDGEDEEATAPRPLRLQSTFLIFDALSVRNTFIGDLDLFDRLRAVQGEIIFRVRNEHPMPPPVVPCVLTLKQMFATADVDFVLNEVIKGPQGGNLPHENDGLIFTRIDKPYKCGKTSDILKWKPRHLNSVDFQVIGMWGRNDRGEASMRYCFLNAAKHGVSFGYTSIWLDDEQHEMLEAKYEGRPAIIECVLDDNWIQFHPPQDQSMPWSSAKKVPGQAWKFLRVREDKHMANDIKTVDGVLKSIHSGITESTLIQALGRSRDAHVSGSSRS</sequence>
<comment type="caution">
    <text evidence="13">The sequence shown here is derived from an EMBL/GenBank/DDBJ whole genome shotgun (WGS) entry which is preliminary data.</text>
</comment>
<dbReference type="CDD" id="cd07895">
    <property type="entry name" value="Adenylation_mRNA_capping"/>
    <property type="match status" value="1"/>
</dbReference>
<dbReference type="GO" id="GO:0005524">
    <property type="term" value="F:ATP binding"/>
    <property type="evidence" value="ECO:0007669"/>
    <property type="project" value="InterPro"/>
</dbReference>
<organism evidence="13 14">
    <name type="scientific">Hondaea fermentalgiana</name>
    <dbReference type="NCBI Taxonomy" id="2315210"/>
    <lineage>
        <taxon>Eukaryota</taxon>
        <taxon>Sar</taxon>
        <taxon>Stramenopiles</taxon>
        <taxon>Bigyra</taxon>
        <taxon>Labyrinthulomycetes</taxon>
        <taxon>Thraustochytrida</taxon>
        <taxon>Thraustochytriidae</taxon>
        <taxon>Hondaea</taxon>
    </lineage>
</organism>
<keyword evidence="6" id="KW-0547">Nucleotide-binding</keyword>
<keyword evidence="14" id="KW-1185">Reference proteome</keyword>
<accession>A0A2R5GIJ6</accession>
<dbReference type="InterPro" id="IPR001339">
    <property type="entry name" value="mRNA_cap_enzyme_adenylation"/>
</dbReference>
<comment type="catalytic activity">
    <reaction evidence="10">
        <text>a 5'-end diphospho-ribonucleoside in mRNA + GTP + H(+) = a 5'-end (5'-triphosphoguanosine)-ribonucleoside in mRNA + diphosphate</text>
        <dbReference type="Rhea" id="RHEA:67012"/>
        <dbReference type="Rhea" id="RHEA-COMP:17165"/>
        <dbReference type="Rhea" id="RHEA-COMP:17166"/>
        <dbReference type="ChEBI" id="CHEBI:15378"/>
        <dbReference type="ChEBI" id="CHEBI:33019"/>
        <dbReference type="ChEBI" id="CHEBI:37565"/>
        <dbReference type="ChEBI" id="CHEBI:167616"/>
        <dbReference type="ChEBI" id="CHEBI:167617"/>
        <dbReference type="EC" id="2.7.7.50"/>
    </reaction>
    <physiologicalReaction direction="left-to-right" evidence="10">
        <dbReference type="Rhea" id="RHEA:67013"/>
    </physiologicalReaction>
</comment>
<dbReference type="Pfam" id="PF01331">
    <property type="entry name" value="mRNA_cap_enzyme"/>
    <property type="match status" value="1"/>
</dbReference>
<dbReference type="Gene3D" id="2.40.50.140">
    <property type="entry name" value="Nucleic acid-binding proteins"/>
    <property type="match status" value="1"/>
</dbReference>
<dbReference type="GO" id="GO:0005525">
    <property type="term" value="F:GTP binding"/>
    <property type="evidence" value="ECO:0007669"/>
    <property type="project" value="UniProtKB-KW"/>
</dbReference>
<dbReference type="SUPFAM" id="SSF50249">
    <property type="entry name" value="Nucleic acid-binding proteins"/>
    <property type="match status" value="1"/>
</dbReference>
<feature type="domain" description="mRNA capping enzyme adenylation" evidence="11">
    <location>
        <begin position="48"/>
        <end position="273"/>
    </location>
</feature>